<evidence type="ECO:0000256" key="2">
    <source>
        <dbReference type="ARBA" id="ARBA00022741"/>
    </source>
</evidence>
<sequence>MPVADELSHLVDDEEHSRFALREPGEIAAVLRALVDARSLITTSLLPGGFACPTALLAVHDDGTLVLDGNRDEAMNRRMAAASRMVCSAQLDLVPIRFRLSSPARIVHEDYVAFSVPWPKALLRMQRRETYRLSASATAPATVHVGDADHAPDPDHPGLRVLDISGGGVALAIPEDARTLFQPAARIPACLLRLGDAPPFAVALEVVYSRPHEAPGTTQWRAGCRFVGLPAAMEQQVMQYIFQIERQRNARLRRGG</sequence>
<accession>A0ABT6MR27</accession>
<keyword evidence="3 4" id="KW-0975">Bacterial flagellum</keyword>
<gene>
    <name evidence="4" type="primary">ycgR</name>
    <name evidence="7" type="ORF">QF205_07430</name>
</gene>
<proteinExistence type="inferred from homology"/>
<dbReference type="HAMAP" id="MF_01457">
    <property type="entry name" value="YcgR"/>
    <property type="match status" value="1"/>
</dbReference>
<dbReference type="InterPro" id="IPR023787">
    <property type="entry name" value="T3SS_YcgR"/>
</dbReference>
<dbReference type="Proteomes" id="UP001160550">
    <property type="component" value="Unassembled WGS sequence"/>
</dbReference>
<name>A0ABT6MR27_9GAMM</name>
<comment type="caution">
    <text evidence="7">The sequence shown here is derived from an EMBL/GenBank/DDBJ whole genome shotgun (WGS) entry which is preliminary data.</text>
</comment>
<keyword evidence="7" id="KW-0966">Cell projection</keyword>
<dbReference type="EMBL" id="JARYGX010000015">
    <property type="protein sequence ID" value="MDH7452913.1"/>
    <property type="molecule type" value="Genomic_DNA"/>
</dbReference>
<evidence type="ECO:0000313" key="7">
    <source>
        <dbReference type="EMBL" id="MDH7452913.1"/>
    </source>
</evidence>
<comment type="subunit">
    <text evidence="4">Monomer. Interacts with the flagellar basal bodies.</text>
</comment>
<dbReference type="Pfam" id="PF07238">
    <property type="entry name" value="PilZ"/>
    <property type="match status" value="1"/>
</dbReference>
<feature type="domain" description="Type III secretion system flagellar brake protein YcgR PilZN" evidence="6">
    <location>
        <begin position="19"/>
        <end position="124"/>
    </location>
</feature>
<dbReference type="InterPro" id="IPR009926">
    <property type="entry name" value="T3SS_YcgR_PilZN"/>
</dbReference>
<evidence type="ECO:0000256" key="3">
    <source>
        <dbReference type="ARBA" id="ARBA00023143"/>
    </source>
</evidence>
<dbReference type="InterPro" id="IPR009875">
    <property type="entry name" value="PilZ_domain"/>
</dbReference>
<organism evidence="7 8">
    <name type="scientific">Luteimonas composti</name>
    <dbReference type="NCBI Taxonomy" id="398257"/>
    <lineage>
        <taxon>Bacteria</taxon>
        <taxon>Pseudomonadati</taxon>
        <taxon>Pseudomonadota</taxon>
        <taxon>Gammaproteobacteria</taxon>
        <taxon>Lysobacterales</taxon>
        <taxon>Lysobacteraceae</taxon>
        <taxon>Luteimonas</taxon>
    </lineage>
</organism>
<keyword evidence="1 4" id="KW-0973">c-di-GMP</keyword>
<keyword evidence="8" id="KW-1185">Reference proteome</keyword>
<evidence type="ECO:0000256" key="4">
    <source>
        <dbReference type="HAMAP-Rule" id="MF_01457"/>
    </source>
</evidence>
<keyword evidence="7" id="KW-0969">Cilium</keyword>
<evidence type="ECO:0000256" key="1">
    <source>
        <dbReference type="ARBA" id="ARBA00022636"/>
    </source>
</evidence>
<dbReference type="Pfam" id="PF07317">
    <property type="entry name" value="PilZN"/>
    <property type="match status" value="1"/>
</dbReference>
<protein>
    <recommendedName>
        <fullName evidence="4">Flagellar brake protein YcgR</fullName>
    </recommendedName>
    <alternativeName>
        <fullName evidence="4">Cyclic di-GMP binding protein YcgR</fullName>
    </alternativeName>
</protein>
<dbReference type="Gene3D" id="2.40.10.220">
    <property type="entry name" value="predicted glycosyltransferase like domains"/>
    <property type="match status" value="1"/>
</dbReference>
<comment type="similarity">
    <text evidence="4">Belongs to the YcgR family.</text>
</comment>
<keyword evidence="2 4" id="KW-0547">Nucleotide-binding</keyword>
<reference evidence="7" key="1">
    <citation type="journal article" date="2007" name="Int. J. Syst. Evol. Microbiol.">
        <title>Luteimonas composti sp. nov., a moderately thermophilic bacterium isolated from food waste.</title>
        <authorList>
            <person name="Young C.C."/>
            <person name="Kampfer P."/>
            <person name="Chen W.M."/>
            <person name="Yen W.S."/>
            <person name="Arun A.B."/>
            <person name="Lai W.A."/>
            <person name="Shen F.T."/>
            <person name="Rekha P.D."/>
            <person name="Lin K.Y."/>
            <person name="Chou J.H."/>
        </authorList>
    </citation>
    <scope>NUCLEOTIDE SEQUENCE</scope>
    <source>
        <strain evidence="7">CC-YY355</strain>
    </source>
</reference>
<comment type="subcellular location">
    <subcellularLocation>
        <location evidence="4">Bacterial flagellum basal body</location>
    </subcellularLocation>
</comment>
<dbReference type="Gene3D" id="2.30.110.10">
    <property type="entry name" value="Electron Transport, Fmn-binding Protein, Chain A"/>
    <property type="match status" value="1"/>
</dbReference>
<evidence type="ECO:0000259" key="5">
    <source>
        <dbReference type="Pfam" id="PF07238"/>
    </source>
</evidence>
<keyword evidence="7" id="KW-0282">Flagellum</keyword>
<evidence type="ECO:0000313" key="8">
    <source>
        <dbReference type="Proteomes" id="UP001160550"/>
    </source>
</evidence>
<comment type="function">
    <text evidence="4">Acts as a flagellar brake, regulating swimming and swarming in a bis-(3'-5') cyclic diguanylic acid (c-di-GMP)-dependent manner. Binds 1 c-di-GMP dimer per subunit. Increasing levels of c-di-GMP lead to decreased motility.</text>
</comment>
<evidence type="ECO:0000259" key="6">
    <source>
        <dbReference type="Pfam" id="PF07317"/>
    </source>
</evidence>
<dbReference type="InterPro" id="IPR012349">
    <property type="entry name" value="Split_barrel_FMN-bd"/>
</dbReference>
<feature type="domain" description="PilZ" evidence="5">
    <location>
        <begin position="126"/>
        <end position="243"/>
    </location>
</feature>
<reference evidence="7" key="2">
    <citation type="submission" date="2023-04" db="EMBL/GenBank/DDBJ databases">
        <authorList>
            <person name="Sun J.-Q."/>
        </authorList>
    </citation>
    <scope>NUCLEOTIDE SEQUENCE</scope>
    <source>
        <strain evidence="7">CC-YY355</strain>
    </source>
</reference>
<dbReference type="RefSeq" id="WP_280942125.1">
    <property type="nucleotide sequence ID" value="NZ_JARYGX010000015.1"/>
</dbReference>